<dbReference type="PROSITE" id="PS51194">
    <property type="entry name" value="HELICASE_CTER"/>
    <property type="match status" value="1"/>
</dbReference>
<feature type="compositionally biased region" description="Low complexity" evidence="9">
    <location>
        <begin position="60"/>
        <end position="76"/>
    </location>
</feature>
<keyword evidence="15" id="KW-1185">Reference proteome</keyword>
<dbReference type="FunFam" id="3.40.50.300:FF:000008">
    <property type="entry name" value="ATP-dependent RNA helicase RhlB"/>
    <property type="match status" value="1"/>
</dbReference>
<evidence type="ECO:0000259" key="12">
    <source>
        <dbReference type="PROSITE" id="PS51194"/>
    </source>
</evidence>
<dbReference type="Gene3D" id="3.40.50.300">
    <property type="entry name" value="P-loop containing nucleotide triphosphate hydrolases"/>
    <property type="match status" value="2"/>
</dbReference>
<dbReference type="FunFam" id="3.40.50.300:FF:000079">
    <property type="entry name" value="probable ATP-dependent RNA helicase DDX17"/>
    <property type="match status" value="1"/>
</dbReference>
<dbReference type="CDD" id="cd18787">
    <property type="entry name" value="SF2_C_DEAD"/>
    <property type="match status" value="1"/>
</dbReference>
<dbReference type="PROSITE" id="PS51192">
    <property type="entry name" value="HELICASE_ATP_BIND_1"/>
    <property type="match status" value="1"/>
</dbReference>
<dbReference type="InterPro" id="IPR011545">
    <property type="entry name" value="DEAD/DEAH_box_helicase_dom"/>
</dbReference>
<reference evidence="14 15" key="1">
    <citation type="journal article" date="2019" name="Plant Biotechnol. J.">
        <title>The red bayberry genome and genetic basis of sex determination.</title>
        <authorList>
            <person name="Jia H.M."/>
            <person name="Jia H.J."/>
            <person name="Cai Q.L."/>
            <person name="Wang Y."/>
            <person name="Zhao H.B."/>
            <person name="Yang W.F."/>
            <person name="Wang G.Y."/>
            <person name="Li Y.H."/>
            <person name="Zhan D.L."/>
            <person name="Shen Y.T."/>
            <person name="Niu Q.F."/>
            <person name="Chang L."/>
            <person name="Qiu J."/>
            <person name="Zhao L."/>
            <person name="Xie H.B."/>
            <person name="Fu W.Y."/>
            <person name="Jin J."/>
            <person name="Li X.W."/>
            <person name="Jiao Y."/>
            <person name="Zhou C.C."/>
            <person name="Tu T."/>
            <person name="Chai C.Y."/>
            <person name="Gao J.L."/>
            <person name="Fan L.J."/>
            <person name="van de Weg E."/>
            <person name="Wang J.Y."/>
            <person name="Gao Z.S."/>
        </authorList>
    </citation>
    <scope>NUCLEOTIDE SEQUENCE [LARGE SCALE GENOMIC DNA]</scope>
    <source>
        <tissue evidence="14">Leaves</tissue>
    </source>
</reference>
<dbReference type="InterPro" id="IPR027417">
    <property type="entry name" value="P-loop_NTPase"/>
</dbReference>
<protein>
    <recommendedName>
        <fullName evidence="1">RNA helicase</fullName>
        <ecNumber evidence="1">3.6.4.13</ecNumber>
    </recommendedName>
</protein>
<dbReference type="SMR" id="A0A6A1V8L0"/>
<keyword evidence="4 8" id="KW-0347">Helicase</keyword>
<dbReference type="InterPro" id="IPR001650">
    <property type="entry name" value="Helicase_C-like"/>
</dbReference>
<dbReference type="InterPro" id="IPR000629">
    <property type="entry name" value="RNA-helicase_DEAD-box_CS"/>
</dbReference>
<dbReference type="PROSITE" id="PS01159">
    <property type="entry name" value="WW_DOMAIN_1"/>
    <property type="match status" value="1"/>
</dbReference>
<evidence type="ECO:0000256" key="4">
    <source>
        <dbReference type="ARBA" id="ARBA00022806"/>
    </source>
</evidence>
<evidence type="ECO:0000256" key="5">
    <source>
        <dbReference type="ARBA" id="ARBA00022840"/>
    </source>
</evidence>
<accession>A0A6A1V8L0</accession>
<dbReference type="CDD" id="cd00201">
    <property type="entry name" value="WW"/>
    <property type="match status" value="1"/>
</dbReference>
<dbReference type="PROSITE" id="PS00039">
    <property type="entry name" value="DEAD_ATP_HELICASE"/>
    <property type="match status" value="1"/>
</dbReference>
<dbReference type="PANTHER" id="PTHR47958">
    <property type="entry name" value="ATP-DEPENDENT RNA HELICASE DBP3"/>
    <property type="match status" value="1"/>
</dbReference>
<feature type="domain" description="Helicase ATP-binding" evidence="11">
    <location>
        <begin position="200"/>
        <end position="374"/>
    </location>
</feature>
<dbReference type="Gene3D" id="2.20.70.10">
    <property type="match status" value="1"/>
</dbReference>
<dbReference type="InterPro" id="IPR014001">
    <property type="entry name" value="Helicase_ATP-bd"/>
</dbReference>
<name>A0A6A1V8L0_9ROSI</name>
<dbReference type="Pfam" id="PF00397">
    <property type="entry name" value="WW"/>
    <property type="match status" value="1"/>
</dbReference>
<keyword evidence="2 8" id="KW-0547">Nucleotide-binding</keyword>
<dbReference type="EMBL" id="RXIC02000024">
    <property type="protein sequence ID" value="KAB1209154.1"/>
    <property type="molecule type" value="Genomic_DNA"/>
</dbReference>
<proteinExistence type="inferred from homology"/>
<feature type="domain" description="DEAD-box RNA helicase Q" evidence="13">
    <location>
        <begin position="169"/>
        <end position="197"/>
    </location>
</feature>
<comment type="caution">
    <text evidence="14">The sequence shown here is derived from an EMBL/GenBank/DDBJ whole genome shotgun (WGS) entry which is preliminary data.</text>
</comment>
<dbReference type="GO" id="GO:0003724">
    <property type="term" value="F:RNA helicase activity"/>
    <property type="evidence" value="ECO:0007669"/>
    <property type="project" value="UniProtKB-EC"/>
</dbReference>
<dbReference type="EC" id="3.6.4.13" evidence="1"/>
<dbReference type="SMART" id="SM00487">
    <property type="entry name" value="DEXDc"/>
    <property type="match status" value="1"/>
</dbReference>
<feature type="compositionally biased region" description="Basic and acidic residues" evidence="9">
    <location>
        <begin position="569"/>
        <end position="580"/>
    </location>
</feature>
<sequence>MAATAIASSTGPRYAPEDPTLPKPWRGLVDGKTGYLYFWNPETNVTQYERPTGSAPPPKSSSMPISSSVQVQQSSQGQRHGCSPGEDDRYGRGSNVGLKPEAGSRTQQSARGGTVHLVSAPNGTLSAGHGGTSARGHGASDVGAGLSAESYRRRNEITVTGDNVPPPFTTFEATGFSSEILREVHNAGFSAPTPIQAQSWPIALQSKDIVAIAKTGSGKTLGYLIPGFVHLKRSRNNPQLGPTVLVLSPTRELASQIQEEAVKFGKSSRISCTCLYGGAPKGPQLRDIDRGSDIVVATPGRLNDILEMRRISLHQVSYLVLDEADRMLDMGFEPQIRKIVKEVPSRRQTLMYTATWPKEVRKIAADLLINPVQVNIGNVDELVANKSITQHVELLAPMEKHRRLEQILRSQEPGSKIIIFCSTKKMCDQLSRNLTRQFGAAAIHGDKSQGERDHVLSQFRTGRSPVLVATDVAARGLDIKDIRVVINYDFPTGVEDYVHRIGRTGRAGATGLAYTFFGDQDAKYASDLIKVLEGANQRVPPEIREMASRGGGMGRSRRWGLGSGFGGRDGGRGGRNDSGHGGRGGWGFSPPSSGRPERSGGRGYDYESRERQDRGYNYGQDRGRSRSRSPNKVSAWGDRSKSLRDRSRSRSLERSGRSFHQAMMERVRSSPPPPLQRGPSYNSGNGRETKDSSQEWGRSSGSGHDNGGFSNGPRSSYFGEEEEEGMIPQDEGS</sequence>
<dbReference type="GO" id="GO:0016787">
    <property type="term" value="F:hydrolase activity"/>
    <property type="evidence" value="ECO:0007669"/>
    <property type="project" value="UniProtKB-KW"/>
</dbReference>
<dbReference type="SMART" id="SM00456">
    <property type="entry name" value="WW"/>
    <property type="match status" value="1"/>
</dbReference>
<dbReference type="Pfam" id="PF00270">
    <property type="entry name" value="DEAD"/>
    <property type="match status" value="1"/>
</dbReference>
<dbReference type="Proteomes" id="UP000516437">
    <property type="component" value="Chromosome 6"/>
</dbReference>
<feature type="compositionally biased region" description="Polar residues" evidence="9">
    <location>
        <begin position="1"/>
        <end position="11"/>
    </location>
</feature>
<feature type="compositionally biased region" description="Basic and acidic residues" evidence="9">
    <location>
        <begin position="638"/>
        <end position="656"/>
    </location>
</feature>
<dbReference type="OrthoDB" id="196131at2759"/>
<dbReference type="SMART" id="SM00490">
    <property type="entry name" value="HELICc"/>
    <property type="match status" value="1"/>
</dbReference>
<comment type="similarity">
    <text evidence="8">Belongs to the DEAD box helicase family.</text>
</comment>
<feature type="region of interest" description="Disordered" evidence="9">
    <location>
        <begin position="541"/>
        <end position="733"/>
    </location>
</feature>
<keyword evidence="6" id="KW-0694">RNA-binding</keyword>
<feature type="region of interest" description="Disordered" evidence="9">
    <location>
        <begin position="43"/>
        <end position="143"/>
    </location>
</feature>
<evidence type="ECO:0000256" key="8">
    <source>
        <dbReference type="RuleBase" id="RU000492"/>
    </source>
</evidence>
<dbReference type="AlphaFoldDB" id="A0A6A1V8L0"/>
<keyword evidence="3 8" id="KW-0378">Hydrolase</keyword>
<evidence type="ECO:0000256" key="9">
    <source>
        <dbReference type="SAM" id="MobiDB-lite"/>
    </source>
</evidence>
<feature type="compositionally biased region" description="Basic and acidic residues" evidence="9">
    <location>
        <begin position="595"/>
        <end position="614"/>
    </location>
</feature>
<feature type="short sequence motif" description="Q motif" evidence="7">
    <location>
        <begin position="169"/>
        <end position="197"/>
    </location>
</feature>
<dbReference type="GO" id="GO:0005524">
    <property type="term" value="F:ATP binding"/>
    <property type="evidence" value="ECO:0007669"/>
    <property type="project" value="UniProtKB-KW"/>
</dbReference>
<evidence type="ECO:0000259" key="11">
    <source>
        <dbReference type="PROSITE" id="PS51192"/>
    </source>
</evidence>
<feature type="domain" description="Helicase C-terminal" evidence="12">
    <location>
        <begin position="403"/>
        <end position="547"/>
    </location>
</feature>
<dbReference type="SUPFAM" id="SSF52540">
    <property type="entry name" value="P-loop containing nucleoside triphosphate hydrolases"/>
    <property type="match status" value="1"/>
</dbReference>
<evidence type="ECO:0000256" key="7">
    <source>
        <dbReference type="PROSITE-ProRule" id="PRU00552"/>
    </source>
</evidence>
<evidence type="ECO:0000256" key="2">
    <source>
        <dbReference type="ARBA" id="ARBA00022741"/>
    </source>
</evidence>
<evidence type="ECO:0000313" key="14">
    <source>
        <dbReference type="EMBL" id="KAB1209154.1"/>
    </source>
</evidence>
<feature type="region of interest" description="Disordered" evidence="9">
    <location>
        <begin position="1"/>
        <end position="28"/>
    </location>
</feature>
<evidence type="ECO:0000259" key="10">
    <source>
        <dbReference type="PROSITE" id="PS50020"/>
    </source>
</evidence>
<dbReference type="PROSITE" id="PS51195">
    <property type="entry name" value="Q_MOTIF"/>
    <property type="match status" value="1"/>
</dbReference>
<evidence type="ECO:0000256" key="6">
    <source>
        <dbReference type="ARBA" id="ARBA00022884"/>
    </source>
</evidence>
<evidence type="ECO:0000259" key="13">
    <source>
        <dbReference type="PROSITE" id="PS51195"/>
    </source>
</evidence>
<dbReference type="InterPro" id="IPR014014">
    <property type="entry name" value="RNA_helicase_DEAD_Q_motif"/>
</dbReference>
<evidence type="ECO:0000313" key="15">
    <source>
        <dbReference type="Proteomes" id="UP000516437"/>
    </source>
</evidence>
<gene>
    <name evidence="14" type="ORF">CJ030_MR6G015580</name>
</gene>
<dbReference type="InterPro" id="IPR001202">
    <property type="entry name" value="WW_dom"/>
</dbReference>
<organism evidence="14 15">
    <name type="scientific">Morella rubra</name>
    <name type="common">Chinese bayberry</name>
    <dbReference type="NCBI Taxonomy" id="262757"/>
    <lineage>
        <taxon>Eukaryota</taxon>
        <taxon>Viridiplantae</taxon>
        <taxon>Streptophyta</taxon>
        <taxon>Embryophyta</taxon>
        <taxon>Tracheophyta</taxon>
        <taxon>Spermatophyta</taxon>
        <taxon>Magnoliopsida</taxon>
        <taxon>eudicotyledons</taxon>
        <taxon>Gunneridae</taxon>
        <taxon>Pentapetalae</taxon>
        <taxon>rosids</taxon>
        <taxon>fabids</taxon>
        <taxon>Fagales</taxon>
        <taxon>Myricaceae</taxon>
        <taxon>Morella</taxon>
    </lineage>
</organism>
<dbReference type="Pfam" id="PF00271">
    <property type="entry name" value="Helicase_C"/>
    <property type="match status" value="1"/>
</dbReference>
<dbReference type="InterPro" id="IPR036020">
    <property type="entry name" value="WW_dom_sf"/>
</dbReference>
<evidence type="ECO:0000256" key="3">
    <source>
        <dbReference type="ARBA" id="ARBA00022801"/>
    </source>
</evidence>
<evidence type="ECO:0000256" key="1">
    <source>
        <dbReference type="ARBA" id="ARBA00012552"/>
    </source>
</evidence>
<feature type="compositionally biased region" description="Polar residues" evidence="9">
    <location>
        <begin position="694"/>
        <end position="703"/>
    </location>
</feature>
<keyword evidence="5 8" id="KW-0067">ATP-binding</keyword>
<feature type="domain" description="WW" evidence="10">
    <location>
        <begin position="19"/>
        <end position="53"/>
    </location>
</feature>
<dbReference type="PROSITE" id="PS50020">
    <property type="entry name" value="WW_DOMAIN_2"/>
    <property type="match status" value="1"/>
</dbReference>
<dbReference type="SUPFAM" id="SSF51045">
    <property type="entry name" value="WW domain"/>
    <property type="match status" value="1"/>
</dbReference>
<dbReference type="GO" id="GO:0003723">
    <property type="term" value="F:RNA binding"/>
    <property type="evidence" value="ECO:0007669"/>
    <property type="project" value="UniProtKB-KW"/>
</dbReference>